<dbReference type="InterPro" id="IPR017871">
    <property type="entry name" value="ABC_transporter-like_CS"/>
</dbReference>
<sequence>MVSDLLEINDLRVHFPVKKGLFQRPKQYVKALNGVDLNVRQGETLGIVGESGCGKSTLARSIMGLEEPTSGEILFNGKDYMNADAKDIHHMRRDVQMIFQDPYTSLNPRMKAGESIAAPLKAYKETDRVEKRVRELLELVGLDPDTDYHKLPHEFSGGQRQRIGIARALALEPKLIICDEPVSALDVSVQAQVLNLLQDLQKKLGLTYVFIAHDLSVINHIADRVAVMYLGKVMEKVDAGSFQSQALHPYSRALLSAVPVPDPSEERRLDRIVLNGELPSPADLPSGCVFHTRCPLATERCRTEVPVLEEKHNPNQKVACFHTG</sequence>
<dbReference type="SUPFAM" id="SSF52540">
    <property type="entry name" value="P-loop containing nucleoside triphosphate hydrolases"/>
    <property type="match status" value="1"/>
</dbReference>
<dbReference type="SMART" id="SM00382">
    <property type="entry name" value="AAA"/>
    <property type="match status" value="1"/>
</dbReference>
<reference evidence="6 7" key="1">
    <citation type="journal article" date="2004" name="Extremophiles">
        <title>Halobacillus locisalis sp. nov., a halophilic bacterium isolated from a marine solar saltern of the Yellow Sea in Korea.</title>
        <authorList>
            <person name="Yoon J.H."/>
            <person name="Kang K.H."/>
            <person name="Oh T.K."/>
            <person name="Park Y.H."/>
        </authorList>
    </citation>
    <scope>NUCLEOTIDE SEQUENCE [LARGE SCALE GENOMIC DNA]</scope>
    <source>
        <strain evidence="6 7">KCTC 3788</strain>
    </source>
</reference>
<dbReference type="Pfam" id="PF00005">
    <property type="entry name" value="ABC_tran"/>
    <property type="match status" value="1"/>
</dbReference>
<evidence type="ECO:0000313" key="7">
    <source>
        <dbReference type="Proteomes" id="UP000571017"/>
    </source>
</evidence>
<evidence type="ECO:0000256" key="2">
    <source>
        <dbReference type="ARBA" id="ARBA00022448"/>
    </source>
</evidence>
<dbReference type="PANTHER" id="PTHR43776">
    <property type="entry name" value="TRANSPORT ATP-BINDING PROTEIN"/>
    <property type="match status" value="1"/>
</dbReference>
<dbReference type="AlphaFoldDB" id="A0A838CS29"/>
<dbReference type="PANTHER" id="PTHR43776:SF7">
    <property type="entry name" value="D,D-DIPEPTIDE TRANSPORT ATP-BINDING PROTEIN DDPF-RELATED"/>
    <property type="match status" value="1"/>
</dbReference>
<dbReference type="InterPro" id="IPR050319">
    <property type="entry name" value="ABC_transp_ATP-bind"/>
</dbReference>
<feature type="domain" description="ABC transporter" evidence="5">
    <location>
        <begin position="6"/>
        <end position="255"/>
    </location>
</feature>
<dbReference type="PROSITE" id="PS50893">
    <property type="entry name" value="ABC_TRANSPORTER_2"/>
    <property type="match status" value="1"/>
</dbReference>
<protein>
    <submittedName>
        <fullName evidence="6">ATP-binding cassette domain-containing protein</fullName>
    </submittedName>
</protein>
<dbReference type="Proteomes" id="UP000571017">
    <property type="component" value="Unassembled WGS sequence"/>
</dbReference>
<evidence type="ECO:0000256" key="3">
    <source>
        <dbReference type="ARBA" id="ARBA00022741"/>
    </source>
</evidence>
<dbReference type="InterPro" id="IPR003593">
    <property type="entry name" value="AAA+_ATPase"/>
</dbReference>
<keyword evidence="2" id="KW-0813">Transport</keyword>
<dbReference type="InterPro" id="IPR027417">
    <property type="entry name" value="P-loop_NTPase"/>
</dbReference>
<comment type="similarity">
    <text evidence="1">Belongs to the ABC transporter superfamily.</text>
</comment>
<keyword evidence="4 6" id="KW-0067">ATP-binding</keyword>
<dbReference type="InterPro" id="IPR013563">
    <property type="entry name" value="Oligopep_ABC_C"/>
</dbReference>
<dbReference type="EMBL" id="JACEFG010000002">
    <property type="protein sequence ID" value="MBA2174830.1"/>
    <property type="molecule type" value="Genomic_DNA"/>
</dbReference>
<keyword evidence="7" id="KW-1185">Reference proteome</keyword>
<dbReference type="FunFam" id="3.40.50.300:FF:000016">
    <property type="entry name" value="Oligopeptide ABC transporter ATP-binding component"/>
    <property type="match status" value="1"/>
</dbReference>
<evidence type="ECO:0000256" key="1">
    <source>
        <dbReference type="ARBA" id="ARBA00005417"/>
    </source>
</evidence>
<keyword evidence="3" id="KW-0547">Nucleotide-binding</keyword>
<gene>
    <name evidence="6" type="ORF">H0266_07990</name>
</gene>
<proteinExistence type="inferred from homology"/>
<dbReference type="GO" id="GO:0005524">
    <property type="term" value="F:ATP binding"/>
    <property type="evidence" value="ECO:0007669"/>
    <property type="project" value="UniProtKB-KW"/>
</dbReference>
<dbReference type="PROSITE" id="PS00211">
    <property type="entry name" value="ABC_TRANSPORTER_1"/>
    <property type="match status" value="1"/>
</dbReference>
<evidence type="ECO:0000256" key="4">
    <source>
        <dbReference type="ARBA" id="ARBA00022840"/>
    </source>
</evidence>
<dbReference type="GO" id="GO:0055085">
    <property type="term" value="P:transmembrane transport"/>
    <property type="evidence" value="ECO:0007669"/>
    <property type="project" value="UniProtKB-ARBA"/>
</dbReference>
<dbReference type="CDD" id="cd03257">
    <property type="entry name" value="ABC_NikE_OppD_transporters"/>
    <property type="match status" value="1"/>
</dbReference>
<dbReference type="GO" id="GO:0016887">
    <property type="term" value="F:ATP hydrolysis activity"/>
    <property type="evidence" value="ECO:0007669"/>
    <property type="project" value="InterPro"/>
</dbReference>
<evidence type="ECO:0000313" key="6">
    <source>
        <dbReference type="EMBL" id="MBA2174830.1"/>
    </source>
</evidence>
<comment type="caution">
    <text evidence="6">The sequence shown here is derived from an EMBL/GenBank/DDBJ whole genome shotgun (WGS) entry which is preliminary data.</text>
</comment>
<organism evidence="6 7">
    <name type="scientific">Halobacillus locisalis</name>
    <dbReference type="NCBI Taxonomy" id="220753"/>
    <lineage>
        <taxon>Bacteria</taxon>
        <taxon>Bacillati</taxon>
        <taxon>Bacillota</taxon>
        <taxon>Bacilli</taxon>
        <taxon>Bacillales</taxon>
        <taxon>Bacillaceae</taxon>
        <taxon>Halobacillus</taxon>
    </lineage>
</organism>
<dbReference type="Gene3D" id="3.40.50.300">
    <property type="entry name" value="P-loop containing nucleotide triphosphate hydrolases"/>
    <property type="match status" value="1"/>
</dbReference>
<dbReference type="InterPro" id="IPR003439">
    <property type="entry name" value="ABC_transporter-like_ATP-bd"/>
</dbReference>
<evidence type="ECO:0000259" key="5">
    <source>
        <dbReference type="PROSITE" id="PS50893"/>
    </source>
</evidence>
<name>A0A838CS29_9BACI</name>
<dbReference type="NCBIfam" id="TIGR01727">
    <property type="entry name" value="oligo_HPY"/>
    <property type="match status" value="1"/>
</dbReference>
<dbReference type="Pfam" id="PF08352">
    <property type="entry name" value="oligo_HPY"/>
    <property type="match status" value="1"/>
</dbReference>
<dbReference type="GO" id="GO:0015833">
    <property type="term" value="P:peptide transport"/>
    <property type="evidence" value="ECO:0007669"/>
    <property type="project" value="InterPro"/>
</dbReference>
<accession>A0A838CS29</accession>